<dbReference type="InterPro" id="IPR039552">
    <property type="entry name" value="IS66_C"/>
</dbReference>
<dbReference type="Pfam" id="PF13005">
    <property type="entry name" value="zf-IS66"/>
    <property type="match status" value="1"/>
</dbReference>
<protein>
    <submittedName>
        <fullName evidence="6">Transposase IS66 family protein</fullName>
    </submittedName>
</protein>
<comment type="caution">
    <text evidence="6">The sequence shown here is derived from an EMBL/GenBank/DDBJ whole genome shotgun (WGS) entry which is preliminary data.</text>
</comment>
<dbReference type="InterPro" id="IPR004291">
    <property type="entry name" value="Transposase_IS66_central"/>
</dbReference>
<feature type="coiled-coil region" evidence="1">
    <location>
        <begin position="66"/>
        <end position="93"/>
    </location>
</feature>
<gene>
    <name evidence="6" type="ORF">GALL_442590</name>
</gene>
<organism evidence="6">
    <name type="scientific">mine drainage metagenome</name>
    <dbReference type="NCBI Taxonomy" id="410659"/>
    <lineage>
        <taxon>unclassified sequences</taxon>
        <taxon>metagenomes</taxon>
        <taxon>ecological metagenomes</taxon>
    </lineage>
</organism>
<evidence type="ECO:0000259" key="2">
    <source>
        <dbReference type="Pfam" id="PF03050"/>
    </source>
</evidence>
<evidence type="ECO:0000259" key="4">
    <source>
        <dbReference type="Pfam" id="PF13007"/>
    </source>
</evidence>
<evidence type="ECO:0000259" key="5">
    <source>
        <dbReference type="Pfam" id="PF13817"/>
    </source>
</evidence>
<reference evidence="6" key="1">
    <citation type="submission" date="2016-10" db="EMBL/GenBank/DDBJ databases">
        <title>Sequence of Gallionella enrichment culture.</title>
        <authorList>
            <person name="Poehlein A."/>
            <person name="Muehling M."/>
            <person name="Daniel R."/>
        </authorList>
    </citation>
    <scope>NUCLEOTIDE SEQUENCE</scope>
</reference>
<accession>A0A1J5PRI7</accession>
<evidence type="ECO:0000256" key="1">
    <source>
        <dbReference type="SAM" id="Coils"/>
    </source>
</evidence>
<dbReference type="Pfam" id="PF03050">
    <property type="entry name" value="DDE_Tnp_IS66"/>
    <property type="match status" value="1"/>
</dbReference>
<dbReference type="PANTHER" id="PTHR33678">
    <property type="entry name" value="BLL1576 PROTEIN"/>
    <property type="match status" value="1"/>
</dbReference>
<dbReference type="AlphaFoldDB" id="A0A1J5PRI7"/>
<dbReference type="InterPro" id="IPR024474">
    <property type="entry name" value="Znf_dom_IS66"/>
</dbReference>
<dbReference type="EMBL" id="MLJW01002624">
    <property type="protein sequence ID" value="OIQ74097.1"/>
    <property type="molecule type" value="Genomic_DNA"/>
</dbReference>
<sequence length="542" mass="59949">MDMLPDALPEDPEALKAALVAALAELAVARAKNSADEALIAHQQLMIAKLNRERFGSRSEHTARIVDQLELHLEDLEATASEDELTAEEATAKTTTVAAFSRKRPSRKPFPEHLPRERVVLPGPTSCVCCGGVRLSKLGETVTETLEVIPRQWKVIQTVREKFSCRDCETIAQAPAPFHVIPRGWAGPGLLAMILFEKFGQHQPLNRQAERYGREGVELSLSTLADQVGACCNVLKPLFERLEAYTFAAARLHGDDTTVPVLAKGKTDTARLWTYVRDDRPFGGDGAPSALFYYSRDRGAEHPQAHLAQYAGILHADAYAGYGKLYAIDRSPGPILEALCWSHARRKFFELADIAASARRRTKGKTGEIISPLALEAVQRIDALFAIEREINGRKPEDRLAVRRDLSLPLVTDLKAWMSENRPKLSRGNPVAAAMDYMLKRWTSFARFLDDGRICLSNNAAERALRGIALGRKSWLFAGSDRGGQRAAIIYSLIVTAKMNDIDPQAWLADVLARIADHPAKNIDDLLPWNWKVQSIPGARAA</sequence>
<dbReference type="PANTHER" id="PTHR33678:SF1">
    <property type="entry name" value="BLL1576 PROTEIN"/>
    <property type="match status" value="1"/>
</dbReference>
<name>A0A1J5PRI7_9ZZZZ</name>
<feature type="domain" description="Transposase IS66 zinc-finger binding" evidence="3">
    <location>
        <begin position="124"/>
        <end position="169"/>
    </location>
</feature>
<dbReference type="InterPro" id="IPR024463">
    <property type="entry name" value="Transposase_TnpC_homeodom"/>
</dbReference>
<keyword evidence="1" id="KW-0175">Coiled coil</keyword>
<feature type="domain" description="Transposase IS66 central" evidence="2">
    <location>
        <begin position="183"/>
        <end position="485"/>
    </location>
</feature>
<evidence type="ECO:0000313" key="6">
    <source>
        <dbReference type="EMBL" id="OIQ74097.1"/>
    </source>
</evidence>
<proteinExistence type="predicted"/>
<feature type="domain" description="Transposase TnpC homeodomain" evidence="4">
    <location>
        <begin position="44"/>
        <end position="119"/>
    </location>
</feature>
<evidence type="ECO:0000259" key="3">
    <source>
        <dbReference type="Pfam" id="PF13005"/>
    </source>
</evidence>
<dbReference type="NCBIfam" id="NF033517">
    <property type="entry name" value="transpos_IS66"/>
    <property type="match status" value="1"/>
</dbReference>
<dbReference type="Pfam" id="PF13817">
    <property type="entry name" value="DDE_Tnp_IS66_C"/>
    <property type="match status" value="1"/>
</dbReference>
<feature type="domain" description="Transposase IS66 C-terminal" evidence="5">
    <location>
        <begin position="492"/>
        <end position="529"/>
    </location>
</feature>
<dbReference type="InterPro" id="IPR052344">
    <property type="entry name" value="Transposase-related"/>
</dbReference>
<dbReference type="Pfam" id="PF13007">
    <property type="entry name" value="LZ_Tnp_IS66"/>
    <property type="match status" value="1"/>
</dbReference>